<dbReference type="InterPro" id="IPR020843">
    <property type="entry name" value="ER"/>
</dbReference>
<dbReference type="SMART" id="SM00829">
    <property type="entry name" value="PKS_ER"/>
    <property type="match status" value="1"/>
</dbReference>
<gene>
    <name evidence="2" type="ORF">C1706_13635</name>
</gene>
<proteinExistence type="predicted"/>
<dbReference type="PANTHER" id="PTHR45033">
    <property type="match status" value="1"/>
</dbReference>
<dbReference type="Pfam" id="PF08240">
    <property type="entry name" value="ADH_N"/>
    <property type="match status" value="1"/>
</dbReference>
<dbReference type="Gene3D" id="3.40.50.720">
    <property type="entry name" value="NAD(P)-binding Rossmann-like Domain"/>
    <property type="match status" value="1"/>
</dbReference>
<dbReference type="InterPro" id="IPR013149">
    <property type="entry name" value="ADH-like_C"/>
</dbReference>
<dbReference type="SUPFAM" id="SSF51735">
    <property type="entry name" value="NAD(P)-binding Rossmann-fold domains"/>
    <property type="match status" value="1"/>
</dbReference>
<keyword evidence="3" id="KW-1185">Reference proteome</keyword>
<comment type="caution">
    <text evidence="2">The sequence shown here is derived from an EMBL/GenBank/DDBJ whole genome shotgun (WGS) entry which is preliminary data.</text>
</comment>
<dbReference type="Proteomes" id="UP000290624">
    <property type="component" value="Unassembled WGS sequence"/>
</dbReference>
<dbReference type="InterPro" id="IPR036291">
    <property type="entry name" value="NAD(P)-bd_dom_sf"/>
</dbReference>
<evidence type="ECO:0000259" key="1">
    <source>
        <dbReference type="SMART" id="SM00829"/>
    </source>
</evidence>
<evidence type="ECO:0000313" key="3">
    <source>
        <dbReference type="Proteomes" id="UP000290624"/>
    </source>
</evidence>
<dbReference type="AlphaFoldDB" id="A0A4Q2EDA6"/>
<name>A0A4Q2EDA6_9ACTN</name>
<protein>
    <submittedName>
        <fullName evidence="2">Zn-dependent oxidoreductase</fullName>
    </submittedName>
</protein>
<feature type="domain" description="Enoyl reductase (ER)" evidence="1">
    <location>
        <begin position="13"/>
        <end position="319"/>
    </location>
</feature>
<dbReference type="Pfam" id="PF00107">
    <property type="entry name" value="ADH_zinc_N"/>
    <property type="match status" value="1"/>
</dbReference>
<dbReference type="Gene3D" id="3.90.180.10">
    <property type="entry name" value="Medium-chain alcohol dehydrogenases, catalytic domain"/>
    <property type="match status" value="1"/>
</dbReference>
<dbReference type="RefSeq" id="WP_129459779.1">
    <property type="nucleotide sequence ID" value="NZ_PPCV01000013.1"/>
</dbReference>
<evidence type="ECO:0000313" key="2">
    <source>
        <dbReference type="EMBL" id="RXW31121.1"/>
    </source>
</evidence>
<dbReference type="InterPro" id="IPR052711">
    <property type="entry name" value="Zinc_ADH-like"/>
</dbReference>
<sequence length="321" mass="34053">MHAVYVEQADPTDPLAALRIGERPDPTVPEGWARVKVEAAAINHHDVWSLRGVGLPADRMPMILGTDASGLAEDGRPVIVHSVISTPGWIGDETYDPKRSLLSELHQGTQAEYVTVPASNLVARPAFLSPEEAACLPTAWLTAYRMLTHDSGLSGPGTVLVQGASGGVASAAIALGKALGHRVWATARTEAKREFALEQGADAAYETGSRLPERVDAVIETVGEATWSHSLKSLRPGGTVVVCGATSGPNPSADLNRVFFLQLRVIGSTMGTRQELGELIELLGRTGLRPRVDRVLPLDAARDGYAAVLEGEMLGKVVLRP</sequence>
<dbReference type="InterPro" id="IPR013154">
    <property type="entry name" value="ADH-like_N"/>
</dbReference>
<reference evidence="2 3" key="1">
    <citation type="submission" date="2018-01" db="EMBL/GenBank/DDBJ databases">
        <title>Lactibacter flavus gen. nov., sp. nov., a novel bacterium of the family Propionibacteriaceae isolated from raw milk and dairy products.</title>
        <authorList>
            <person name="Wenning M."/>
            <person name="Breitenwieser F."/>
            <person name="Huptas C."/>
            <person name="von Neubeck M."/>
            <person name="Busse H.-J."/>
            <person name="Scherer S."/>
        </authorList>
    </citation>
    <scope>NUCLEOTIDE SEQUENCE [LARGE SCALE GENOMIC DNA]</scope>
    <source>
        <strain evidence="2 3">VG341</strain>
    </source>
</reference>
<organism evidence="2 3">
    <name type="scientific">Propioniciclava flava</name>
    <dbReference type="NCBI Taxonomy" id="2072026"/>
    <lineage>
        <taxon>Bacteria</taxon>
        <taxon>Bacillati</taxon>
        <taxon>Actinomycetota</taxon>
        <taxon>Actinomycetes</taxon>
        <taxon>Propionibacteriales</taxon>
        <taxon>Propionibacteriaceae</taxon>
        <taxon>Propioniciclava</taxon>
    </lineage>
</organism>
<dbReference type="SUPFAM" id="SSF50129">
    <property type="entry name" value="GroES-like"/>
    <property type="match status" value="1"/>
</dbReference>
<dbReference type="OrthoDB" id="9787435at2"/>
<dbReference type="GO" id="GO:0016491">
    <property type="term" value="F:oxidoreductase activity"/>
    <property type="evidence" value="ECO:0007669"/>
    <property type="project" value="InterPro"/>
</dbReference>
<dbReference type="PANTHER" id="PTHR45033:SF3">
    <property type="entry name" value="DEHYDROGENASE, PUTATIVE (AFU_ORTHOLOGUE AFUA_2G13270)-RELATED"/>
    <property type="match status" value="1"/>
</dbReference>
<dbReference type="InterPro" id="IPR011032">
    <property type="entry name" value="GroES-like_sf"/>
</dbReference>
<accession>A0A4Q2EDA6</accession>
<dbReference type="EMBL" id="PPCV01000013">
    <property type="protein sequence ID" value="RXW31121.1"/>
    <property type="molecule type" value="Genomic_DNA"/>
</dbReference>